<reference evidence="2" key="1">
    <citation type="journal article" date="2019" name="Int. J. Syst. Evol. Microbiol.">
        <title>The Global Catalogue of Microorganisms (GCM) 10K type strain sequencing project: providing services to taxonomists for standard genome sequencing and annotation.</title>
        <authorList>
            <consortium name="The Broad Institute Genomics Platform"/>
            <consortium name="The Broad Institute Genome Sequencing Center for Infectious Disease"/>
            <person name="Wu L."/>
            <person name="Ma J."/>
        </authorList>
    </citation>
    <scope>NUCLEOTIDE SEQUENCE [LARGE SCALE GENOMIC DNA]</scope>
    <source>
        <strain evidence="2">JCM 19134</strain>
    </source>
</reference>
<accession>A0AAV3U4H9</accession>
<protein>
    <recommendedName>
        <fullName evidence="3">DUF2855 domain-containing protein</fullName>
    </recommendedName>
</protein>
<organism evidence="1 2">
    <name type="scientific">Halioxenophilus aromaticivorans</name>
    <dbReference type="NCBI Taxonomy" id="1306992"/>
    <lineage>
        <taxon>Bacteria</taxon>
        <taxon>Pseudomonadati</taxon>
        <taxon>Pseudomonadota</taxon>
        <taxon>Gammaproteobacteria</taxon>
        <taxon>Alteromonadales</taxon>
        <taxon>Alteromonadaceae</taxon>
        <taxon>Halioxenophilus</taxon>
    </lineage>
</organism>
<evidence type="ECO:0000313" key="1">
    <source>
        <dbReference type="EMBL" id="GAA4944557.1"/>
    </source>
</evidence>
<proteinExistence type="predicted"/>
<evidence type="ECO:0008006" key="3">
    <source>
        <dbReference type="Google" id="ProtNLM"/>
    </source>
</evidence>
<keyword evidence="2" id="KW-1185">Reference proteome</keyword>
<comment type="caution">
    <text evidence="1">The sequence shown here is derived from an EMBL/GenBank/DDBJ whole genome shotgun (WGS) entry which is preliminary data.</text>
</comment>
<dbReference type="Proteomes" id="UP001409585">
    <property type="component" value="Unassembled WGS sequence"/>
</dbReference>
<gene>
    <name evidence="1" type="ORF">GCM10025791_24420</name>
</gene>
<dbReference type="InterPro" id="IPR021276">
    <property type="entry name" value="DUF2855"/>
</dbReference>
<name>A0AAV3U4H9_9ALTE</name>
<dbReference type="Pfam" id="PF11017">
    <property type="entry name" value="DUF2855"/>
    <property type="match status" value="1"/>
</dbReference>
<evidence type="ECO:0000313" key="2">
    <source>
        <dbReference type="Proteomes" id="UP001409585"/>
    </source>
</evidence>
<dbReference type="EMBL" id="BAABLX010000023">
    <property type="protein sequence ID" value="GAA4944557.1"/>
    <property type="molecule type" value="Genomic_DNA"/>
</dbReference>
<sequence length="361" mass="40387">MLNISLEFNQKDFRRLAVSNAAVPTHVQNAPGSMLVRLERFGFSSNNLASALAPGLASVWPQAFPAGTDRLRLPVWGVAQVVAANQAVFEPGACFFGCFPMTRFALIDPSMEPLERYGIGADQLLNPTGGHLPVPADTQSGCYNAVDLQIMLRPLLMAAFMVMEELKESQFWHAQQIVVTCASSKTAMGLGYFLQQHFAERSDGPSPQVIGLTAQSNVNFVRKHGHFDKVLSYEQFRAMDEADTVLVDFSGNFSVQRMLVYYLKQHLIHAYALGAAHWDEVASGELAMSCEYFSALDFYYQRHARSKDLNYRFQQLWPNACGAFIKWLKPQLVEGPDRVRWVYEQVLAGKSKPDVAYLCKL</sequence>
<dbReference type="AlphaFoldDB" id="A0AAV3U4H9"/>
<dbReference type="RefSeq" id="WP_345422308.1">
    <property type="nucleotide sequence ID" value="NZ_AP031496.1"/>
</dbReference>